<name>A0A5P8WBQ2_9NOSO</name>
<dbReference type="Gene3D" id="2.60.120.380">
    <property type="match status" value="2"/>
</dbReference>
<dbReference type="KEGG" id="nsh:GXM_07711"/>
<keyword evidence="3" id="KW-1185">Reference proteome</keyword>
<dbReference type="InterPro" id="IPR007280">
    <property type="entry name" value="Peptidase_C_arc/bac"/>
</dbReference>
<accession>A0A5P8WBQ2</accession>
<dbReference type="Proteomes" id="UP000326678">
    <property type="component" value="Chromosome Gxm2"/>
</dbReference>
<feature type="domain" description="Peptidase C-terminal archaeal/bacterial" evidence="1">
    <location>
        <begin position="79"/>
        <end position="152"/>
    </location>
</feature>
<reference evidence="2 3" key="1">
    <citation type="submission" date="2019-10" db="EMBL/GenBank/DDBJ databases">
        <title>Genomic and transcriptomic insights into the perfect genentic adaptation of a filamentous nitrogen-fixing cyanobacterium to rice fields.</title>
        <authorList>
            <person name="Chen Z."/>
        </authorList>
    </citation>
    <scope>NUCLEOTIDE SEQUENCE [LARGE SCALE GENOMIC DNA]</scope>
    <source>
        <strain evidence="2">CCNUC1</strain>
    </source>
</reference>
<protein>
    <submittedName>
        <fullName evidence="2">Peptidase</fullName>
    </submittedName>
</protein>
<dbReference type="Pfam" id="PF04151">
    <property type="entry name" value="PPC"/>
    <property type="match status" value="1"/>
</dbReference>
<evidence type="ECO:0000313" key="3">
    <source>
        <dbReference type="Proteomes" id="UP000326678"/>
    </source>
</evidence>
<sequence>MFRIIVARDSIFSVPVMRSRTYSKKLIPNLRVVATRERFVSQALVPSKESKMTVYDNIGVLPATPVTYNDFNLNVLDPTDVFEFRIDTTQNINLSLTDISAGDDADLRLYQDNGNGFFDTGDQLVDFSSRGNNQDDFLNRRADAGTYFAEVRRFSGSSGDVSYDLALSATTPNSTSGFSNLLPREFALGDLSADVTRFGTISNTNTTDTYEFSLGFFEGVNITLSGLQSDADIRLIADYNNNRIVDAGEEVARSTSAGITSEVISNTNLSGNYFLQVNQFSSTQTAYTLTFDQFTTTDA</sequence>
<organism evidence="2 3">
    <name type="scientific">Nostoc sphaeroides CCNUC1</name>
    <dbReference type="NCBI Taxonomy" id="2653204"/>
    <lineage>
        <taxon>Bacteria</taxon>
        <taxon>Bacillati</taxon>
        <taxon>Cyanobacteriota</taxon>
        <taxon>Cyanophyceae</taxon>
        <taxon>Nostocales</taxon>
        <taxon>Nostocaceae</taxon>
        <taxon>Nostoc</taxon>
    </lineage>
</organism>
<evidence type="ECO:0000259" key="1">
    <source>
        <dbReference type="Pfam" id="PF04151"/>
    </source>
</evidence>
<proteinExistence type="predicted"/>
<evidence type="ECO:0000313" key="2">
    <source>
        <dbReference type="EMBL" id="QFS50217.1"/>
    </source>
</evidence>
<gene>
    <name evidence="2" type="ORF">GXM_07711</name>
</gene>
<dbReference type="SUPFAM" id="SSF89260">
    <property type="entry name" value="Collagen-binding domain"/>
    <property type="match status" value="2"/>
</dbReference>
<dbReference type="AlphaFoldDB" id="A0A5P8WBQ2"/>
<dbReference type="EMBL" id="CP045227">
    <property type="protein sequence ID" value="QFS50217.1"/>
    <property type="molecule type" value="Genomic_DNA"/>
</dbReference>